<dbReference type="Gene3D" id="3.40.50.300">
    <property type="entry name" value="P-loop containing nucleotide triphosphate hydrolases"/>
    <property type="match status" value="2"/>
</dbReference>
<dbReference type="InterPro" id="IPR053480">
    <property type="entry name" value="DSB_repair_ATPase"/>
</dbReference>
<keyword evidence="4 10" id="KW-0378">Hydrolase</keyword>
<feature type="compositionally biased region" description="Basic and acidic residues" evidence="12">
    <location>
        <begin position="343"/>
        <end position="353"/>
    </location>
</feature>
<comment type="domain">
    <text evidence="10">The two conserved Cys that bind zinc constitute the zinc-hook, which separates the large intramolecular coiled coil regions. The 2 Cys residues coordinate one molecule of zinc with the help of the 2 Cys residues of the zinc-hook of another Rad50 molecule, thereby forming a V-shaped homodimer.</text>
</comment>
<dbReference type="SUPFAM" id="SSF52540">
    <property type="entry name" value="P-loop containing nucleoside triphosphate hydrolases"/>
    <property type="match status" value="1"/>
</dbReference>
<dbReference type="Pfam" id="PF13476">
    <property type="entry name" value="AAA_23"/>
    <property type="match status" value="1"/>
</dbReference>
<dbReference type="GO" id="GO:0006302">
    <property type="term" value="P:double-strand break repair"/>
    <property type="evidence" value="ECO:0007669"/>
    <property type="project" value="UniProtKB-UniRule"/>
</dbReference>
<sequence length="910" mass="102176">MRFERIRLRNFKPYADADLDLRDGVTVIHGLNGSGKSSLLEACFFALYGARALDETLDDVVTTGEDEAEVSLQFVHAGETYHIRRELRRSGDRMSTTTCTLEGPDVAVDGATDVREFVTDLLRMDAEAFVNCAYVRQGEVNKLINATPAQRQDTIDDLLQLGKLEEYRERASQARLGVEDVRSEKRGALSKLESQIEAKEDANLHARLNDLETELSEVDSEIERFEENEARAEETLADAEEVIATYEETKAKLDGLDDDVEELRETIRADESKRDDLRDEVVDLRDRVDALESDLAAAVAETDLGDVAGDASESGATIDTDAVDADAIENRRESLDEEEDAVREELQEARQRETMLSNQAEKLAERAEEFEERAAETRERADEAESTAADAETRVEERTEELETLDDEIESLRERFDDAPVDVGEAAGHRESRQESLRETRERVATTQAELESVRDRLEEAKSLREEGKCPECGQPVEGSPHVDAIGEHEAELETLEADLDDLREAANELEADLETAESLAEAETRLGNLRERRSLIESSIEDARETAGERRGEAESLREQANELDEQAAEKRGAAEAQSEAAADAAEQIASLEADLDAIDSVRERLDRVDRLRSEIDETESEIDRLRERRRSIAERNEERREFLQEKRERREELAEAVDEERIETAKENKTKAEEYLENVAAKLAELRERRDALQNDIGGVRGELSELESLRADRAQLAERVDALDSLHEEISTLESTYSSLRAELRRRNVETLERMLNETFDLVYGNDAYSRIRLDDEYELTVFQKDGTALDPEQLSGGERALFNLSLRCAIYRLLAEGIEGSAPMPPLILDEPTVFLDSGHVSRLVDLVEEMRRLGVAQILIVSHDDDLVAAADDLVTVEKDPTSNRSSVDRVADASLSAIESSADD</sequence>
<dbReference type="RefSeq" id="WP_256421652.1">
    <property type="nucleotide sequence ID" value="NZ_JANHDI010000008.1"/>
</dbReference>
<keyword evidence="3 10" id="KW-0227">DNA damage</keyword>
<dbReference type="GO" id="GO:0005524">
    <property type="term" value="F:ATP binding"/>
    <property type="evidence" value="ECO:0007669"/>
    <property type="project" value="UniProtKB-UniRule"/>
</dbReference>
<evidence type="ECO:0000313" key="14">
    <source>
        <dbReference type="EMBL" id="MFD1597468.1"/>
    </source>
</evidence>
<keyword evidence="2 10" id="KW-0547">Nucleotide-binding</keyword>
<feature type="compositionally biased region" description="Basic and acidic residues" evidence="12">
    <location>
        <begin position="427"/>
        <end position="444"/>
    </location>
</feature>
<keyword evidence="7 10" id="KW-0175">Coiled coil</keyword>
<feature type="binding site" evidence="10 11">
    <location>
        <position position="473"/>
    </location>
    <ligand>
        <name>Zn(2+)</name>
        <dbReference type="ChEBI" id="CHEBI:29105"/>
    </ligand>
</feature>
<feature type="compositionally biased region" description="Acidic residues" evidence="12">
    <location>
        <begin position="398"/>
        <end position="409"/>
    </location>
</feature>
<dbReference type="SUPFAM" id="SSF57997">
    <property type="entry name" value="Tropomyosin"/>
    <property type="match status" value="1"/>
</dbReference>
<evidence type="ECO:0000256" key="12">
    <source>
        <dbReference type="SAM" id="MobiDB-lite"/>
    </source>
</evidence>
<dbReference type="InterPro" id="IPR027417">
    <property type="entry name" value="P-loop_NTPase"/>
</dbReference>
<comment type="similarity">
    <text evidence="9">Belongs to the Sph1/Sph2 family.</text>
</comment>
<evidence type="ECO:0000256" key="10">
    <source>
        <dbReference type="HAMAP-Rule" id="MF_00449"/>
    </source>
</evidence>
<dbReference type="Gene3D" id="1.10.287.510">
    <property type="entry name" value="Helix hairpin bin"/>
    <property type="match status" value="1"/>
</dbReference>
<evidence type="ECO:0000256" key="4">
    <source>
        <dbReference type="ARBA" id="ARBA00022801"/>
    </source>
</evidence>
<evidence type="ECO:0000259" key="13">
    <source>
        <dbReference type="PROSITE" id="PS51131"/>
    </source>
</evidence>
<dbReference type="InterPro" id="IPR013134">
    <property type="entry name" value="Zn_hook_RAD50"/>
</dbReference>
<name>A0ABD6CHB4_9EURY</name>
<evidence type="ECO:0000313" key="15">
    <source>
        <dbReference type="Proteomes" id="UP001597085"/>
    </source>
</evidence>
<comment type="function">
    <text evidence="10">Part of the Rad50/Mre11 complex, which is involved in the early steps of DNA double-strand break (DSB) repair. Rad50 controls the balance between DNA end bridging and DNA resection via ATP-dependent structural rearrangements of the Rad50/Mre11 complex.</text>
</comment>
<evidence type="ECO:0000256" key="5">
    <source>
        <dbReference type="ARBA" id="ARBA00022833"/>
    </source>
</evidence>
<evidence type="ECO:0000256" key="3">
    <source>
        <dbReference type="ARBA" id="ARBA00022763"/>
    </source>
</evidence>
<evidence type="ECO:0000256" key="11">
    <source>
        <dbReference type="PROSITE-ProRule" id="PRU00471"/>
    </source>
</evidence>
<dbReference type="InterPro" id="IPR022982">
    <property type="entry name" value="Rad50_ATPase_archaeal"/>
</dbReference>
<comment type="caution">
    <text evidence="14">The sequence shown here is derived from an EMBL/GenBank/DDBJ whole genome shotgun (WGS) entry which is preliminary data.</text>
</comment>
<gene>
    <name evidence="10 14" type="primary">rad50</name>
    <name evidence="14" type="ORF">ACFSBX_00570</name>
</gene>
<comment type="subunit">
    <text evidence="10">Homodimer. Forms a heterotetramer composed of two Mre11 subunits and two Rad50 subunits.</text>
</comment>
<feature type="compositionally biased region" description="Basic and acidic residues" evidence="12">
    <location>
        <begin position="452"/>
        <end position="470"/>
    </location>
</feature>
<feature type="domain" description="Zinc-hook" evidence="13">
    <location>
        <begin position="423"/>
        <end position="522"/>
    </location>
</feature>
<keyword evidence="5 10" id="KW-0862">Zinc</keyword>
<dbReference type="NCBIfam" id="NF002572">
    <property type="entry name" value="PRK02224.1"/>
    <property type="match status" value="1"/>
</dbReference>
<dbReference type="GO" id="GO:0016887">
    <property type="term" value="F:ATP hydrolysis activity"/>
    <property type="evidence" value="ECO:0007669"/>
    <property type="project" value="UniProtKB-UniRule"/>
</dbReference>
<dbReference type="NCBIfam" id="NF041035">
    <property type="entry name" value="Rad50_Halo"/>
    <property type="match status" value="1"/>
</dbReference>
<evidence type="ECO:0000256" key="8">
    <source>
        <dbReference type="ARBA" id="ARBA00023204"/>
    </source>
</evidence>
<evidence type="ECO:0000256" key="9">
    <source>
        <dbReference type="ARBA" id="ARBA00049666"/>
    </source>
</evidence>
<feature type="coiled-coil region" evidence="10">
    <location>
        <begin position="164"/>
        <end position="301"/>
    </location>
</feature>
<feature type="binding site" evidence="10">
    <location>
        <position position="137"/>
    </location>
    <ligand>
        <name>ATP</name>
        <dbReference type="ChEBI" id="CHEBI:30616"/>
    </ligand>
</feature>
<evidence type="ECO:0000256" key="1">
    <source>
        <dbReference type="ARBA" id="ARBA00022723"/>
    </source>
</evidence>
<proteinExistence type="inferred from homology"/>
<accession>A0ABD6CHB4</accession>
<evidence type="ECO:0000256" key="7">
    <source>
        <dbReference type="ARBA" id="ARBA00023054"/>
    </source>
</evidence>
<evidence type="ECO:0000256" key="6">
    <source>
        <dbReference type="ARBA" id="ARBA00022840"/>
    </source>
</evidence>
<keyword evidence="15" id="KW-1185">Reference proteome</keyword>
<dbReference type="Proteomes" id="UP001597085">
    <property type="component" value="Unassembled WGS sequence"/>
</dbReference>
<dbReference type="PANTHER" id="PTHR32114">
    <property type="entry name" value="ABC TRANSPORTER ABCH.3"/>
    <property type="match status" value="1"/>
</dbReference>
<comment type="similarity">
    <text evidence="10">Belongs to the SMC family. RAD50 subfamily.</text>
</comment>
<keyword evidence="8 10" id="KW-0234">DNA repair</keyword>
<comment type="cofactor">
    <cofactor evidence="10">
        <name>Zn(2+)</name>
        <dbReference type="ChEBI" id="CHEBI:29105"/>
    </cofactor>
    <text evidence="10">Binds 1 zinc ion per homodimer.</text>
</comment>
<dbReference type="AlphaFoldDB" id="A0ABD6CHB4"/>
<dbReference type="SUPFAM" id="SSF75712">
    <property type="entry name" value="Rad50 coiled-coil Zn hook"/>
    <property type="match status" value="1"/>
</dbReference>
<feature type="compositionally biased region" description="Basic and acidic residues" evidence="12">
    <location>
        <begin position="535"/>
        <end position="562"/>
    </location>
</feature>
<dbReference type="PANTHER" id="PTHR32114:SF2">
    <property type="entry name" value="ABC TRANSPORTER ABCH.3"/>
    <property type="match status" value="1"/>
</dbReference>
<dbReference type="GO" id="GO:0008270">
    <property type="term" value="F:zinc ion binding"/>
    <property type="evidence" value="ECO:0007669"/>
    <property type="project" value="UniProtKB-UniRule"/>
</dbReference>
<feature type="binding site" evidence="10">
    <location>
        <position position="12"/>
    </location>
    <ligand>
        <name>ATP</name>
        <dbReference type="ChEBI" id="CHEBI:30616"/>
    </ligand>
</feature>
<feature type="binding site" evidence="10">
    <location>
        <begin position="32"/>
        <end position="38"/>
    </location>
    <ligand>
        <name>ATP</name>
        <dbReference type="ChEBI" id="CHEBI:30616"/>
    </ligand>
</feature>
<comment type="caution">
    <text evidence="10">Lacks conserved residue(s) required for the propagation of feature annotation.</text>
</comment>
<protein>
    <recommendedName>
        <fullName evidence="10">DNA double-strand break repair Rad50 ATPase</fullName>
    </recommendedName>
</protein>
<feature type="region of interest" description="Disordered" evidence="12">
    <location>
        <begin position="332"/>
        <end position="482"/>
    </location>
</feature>
<dbReference type="PROSITE" id="PS51131">
    <property type="entry name" value="ZN_HOOK"/>
    <property type="match status" value="1"/>
</dbReference>
<dbReference type="EMBL" id="JBHUDK010000002">
    <property type="protein sequence ID" value="MFD1597468.1"/>
    <property type="molecule type" value="Genomic_DNA"/>
</dbReference>
<feature type="binding site" evidence="10 11">
    <location>
        <position position="470"/>
    </location>
    <ligand>
        <name>Zn(2+)</name>
        <dbReference type="ChEBI" id="CHEBI:29105"/>
    </ligand>
</feature>
<feature type="compositionally biased region" description="Low complexity" evidence="12">
    <location>
        <begin position="576"/>
        <end position="585"/>
    </location>
</feature>
<feature type="compositionally biased region" description="Basic and acidic residues" evidence="12">
    <location>
        <begin position="362"/>
        <end position="383"/>
    </location>
</feature>
<feature type="region of interest" description="Disordered" evidence="12">
    <location>
        <begin position="535"/>
        <end position="585"/>
    </location>
</feature>
<evidence type="ECO:0000256" key="2">
    <source>
        <dbReference type="ARBA" id="ARBA00022741"/>
    </source>
</evidence>
<keyword evidence="1 10" id="KW-0479">Metal-binding</keyword>
<dbReference type="InterPro" id="IPR038729">
    <property type="entry name" value="Rad50/SbcC_AAA"/>
</dbReference>
<feature type="region of interest" description="Disordered" evidence="12">
    <location>
        <begin position="306"/>
        <end position="325"/>
    </location>
</feature>
<dbReference type="HAMAP" id="MF_00449">
    <property type="entry name" value="RAD50"/>
    <property type="match status" value="1"/>
</dbReference>
<reference evidence="14 15" key="1">
    <citation type="journal article" date="2019" name="Int. J. Syst. Evol. Microbiol.">
        <title>The Global Catalogue of Microorganisms (GCM) 10K type strain sequencing project: providing services to taxonomists for standard genome sequencing and annotation.</title>
        <authorList>
            <consortium name="The Broad Institute Genomics Platform"/>
            <consortium name="The Broad Institute Genome Sequencing Center for Infectious Disease"/>
            <person name="Wu L."/>
            <person name="Ma J."/>
        </authorList>
    </citation>
    <scope>NUCLEOTIDE SEQUENCE [LARGE SCALE GENOMIC DNA]</scope>
    <source>
        <strain evidence="14 15">CGMCC 1.12121</strain>
    </source>
</reference>
<keyword evidence="6 10" id="KW-0067">ATP-binding</keyword>
<organism evidence="14 15">
    <name type="scientific">Halobellus rarus</name>
    <dbReference type="NCBI Taxonomy" id="1126237"/>
    <lineage>
        <taxon>Archaea</taxon>
        <taxon>Methanobacteriati</taxon>
        <taxon>Methanobacteriota</taxon>
        <taxon>Stenosarchaea group</taxon>
        <taxon>Halobacteria</taxon>
        <taxon>Halobacteriales</taxon>
        <taxon>Haloferacaceae</taxon>
        <taxon>Halobellus</taxon>
    </lineage>
</organism>